<comment type="caution">
    <text evidence="1">The sequence shown here is derived from an EMBL/GenBank/DDBJ whole genome shotgun (WGS) entry which is preliminary data.</text>
</comment>
<dbReference type="RefSeq" id="WP_109821838.1">
    <property type="nucleotide sequence ID" value="NZ_QGKL01000010.1"/>
</dbReference>
<accession>A0A317CQW9</accession>
<organism evidence="1 2">
    <name type="scientific">Leucothrix arctica</name>
    <dbReference type="NCBI Taxonomy" id="1481894"/>
    <lineage>
        <taxon>Bacteria</taxon>
        <taxon>Pseudomonadati</taxon>
        <taxon>Pseudomonadota</taxon>
        <taxon>Gammaproteobacteria</taxon>
        <taxon>Thiotrichales</taxon>
        <taxon>Thiotrichaceae</taxon>
        <taxon>Leucothrix</taxon>
    </lineage>
</organism>
<dbReference type="AlphaFoldDB" id="A0A317CQW9"/>
<dbReference type="Proteomes" id="UP000245506">
    <property type="component" value="Unassembled WGS sequence"/>
</dbReference>
<reference evidence="1 2" key="1">
    <citation type="submission" date="2018-05" db="EMBL/GenBank/DDBJ databases">
        <title>Leucothrix arctica sp. nov., isolated from Arctic seawater.</title>
        <authorList>
            <person name="Choi A."/>
            <person name="Baek K."/>
        </authorList>
    </citation>
    <scope>NUCLEOTIDE SEQUENCE [LARGE SCALE GENOMIC DNA]</scope>
    <source>
        <strain evidence="1 2">IMCC9719</strain>
    </source>
</reference>
<name>A0A317CQW9_9GAMM</name>
<sequence>MNTNINDFIDKICNWKDNFEILRYPSKKNGKDDISIITNYIRENKVQELLDYTKKFYVSEYFSLPHPDNDKVVTYPFASVSIGYCNFLFMTDELQEKPWMLVQAGNFLDCFFTHTGIIYHVNRRSSWLPAVSNLSKLINKEKLKEKLKENNFKKKKTTGILISSNRPYHFFYDQLYVINYISKIYKTNRVYYNDIFWPIQDIINSAEPQKRKSDIKNIYISPKAISQTNFYKNNKLVNKTMTEFEEKCLRSKKTLLQKKFKENQLKIVLNISTEKRKWVEQSDGYSEIINNLSNYFDRLFILFDGMTSQINQPVNTEENIKTYTEILEKIKKSKKIETHIIFGKTYPDKIEYYNDSDLVISPMGSSAIIPLRFTKNNTIQFSNIDMGETVSKSEGDFFVINRELKFTSQEKPKLGNQWQHADYHIPWQHIFNLSVSLINKTKNKEIPLLPIPLNKKEKNIFYLNQKRLKGNNKVEDVLREVALAFERSGNIQLAYELISKAHEIKPNGPLINLKLNEYKQKLDEQ</sequence>
<dbReference type="EMBL" id="QGKL01000010">
    <property type="protein sequence ID" value="PWQ98682.1"/>
    <property type="molecule type" value="Genomic_DNA"/>
</dbReference>
<dbReference type="OrthoDB" id="6402609at2"/>
<evidence type="ECO:0000313" key="1">
    <source>
        <dbReference type="EMBL" id="PWQ98682.1"/>
    </source>
</evidence>
<proteinExistence type="predicted"/>
<gene>
    <name evidence="1" type="ORF">DKT75_02405</name>
</gene>
<evidence type="ECO:0000313" key="2">
    <source>
        <dbReference type="Proteomes" id="UP000245506"/>
    </source>
</evidence>
<keyword evidence="2" id="KW-1185">Reference proteome</keyword>
<protein>
    <submittedName>
        <fullName evidence="1">Uncharacterized protein</fullName>
    </submittedName>
</protein>